<dbReference type="PANTHER" id="PTHR30346">
    <property type="entry name" value="TRANSCRIPTIONAL DUAL REGULATOR HCAR-RELATED"/>
    <property type="match status" value="1"/>
</dbReference>
<gene>
    <name evidence="6" type="ORF">MW290_20225</name>
</gene>
<dbReference type="RefSeq" id="WP_250199480.1">
    <property type="nucleotide sequence ID" value="NZ_CP097636.1"/>
</dbReference>
<dbReference type="Pfam" id="PF03466">
    <property type="entry name" value="LysR_substrate"/>
    <property type="match status" value="1"/>
</dbReference>
<dbReference type="InterPro" id="IPR000847">
    <property type="entry name" value="LysR_HTH_N"/>
</dbReference>
<dbReference type="CDD" id="cd08414">
    <property type="entry name" value="PBP2_LTTR_aromatics_like"/>
    <property type="match status" value="1"/>
</dbReference>
<dbReference type="SUPFAM" id="SSF46785">
    <property type="entry name" value="Winged helix' DNA-binding domain"/>
    <property type="match status" value="1"/>
</dbReference>
<dbReference type="InterPro" id="IPR036390">
    <property type="entry name" value="WH_DNA-bd_sf"/>
</dbReference>
<evidence type="ECO:0000256" key="1">
    <source>
        <dbReference type="ARBA" id="ARBA00009437"/>
    </source>
</evidence>
<dbReference type="Proteomes" id="UP001056201">
    <property type="component" value="Chromosome 2"/>
</dbReference>
<sequence>MAQSPSLRQLSYFVAVAEELNFRRAAERLCITQPPLTRQIQALEAMLGARLFDRDRRGVQLTEAGQRFLAQARALVQQVAQAVNQFQPSSAAPQPPVLRLGITTVVDVGLFGGLGAAFDTAWPGRQLRIQRQISARLIRDLHRGALDLAVIGLPSRTEGLVLTPLGDDPLMACLSSRHPLARRRRVPLQALAADTLFWFDRRLNPAYFDHCEQVFHRLGFHPPRLAEPAEHPVLLGLIAEGRGFALVPQSLNTVRRSGVVFRRLVEEDELRIRLAAAWPADRPPARADDWVALLKAQWAGPR</sequence>
<dbReference type="InterPro" id="IPR036388">
    <property type="entry name" value="WH-like_DNA-bd_sf"/>
</dbReference>
<feature type="domain" description="HTH lysR-type" evidence="5">
    <location>
        <begin position="5"/>
        <end position="62"/>
    </location>
</feature>
<reference evidence="6" key="1">
    <citation type="submission" date="2022-05" db="EMBL/GenBank/DDBJ databases">
        <title>An RpoN-dependent PEP-CTERM gene is involved in floc formation of an Aquincola tertiaricarbonis strain.</title>
        <authorList>
            <person name="Qiu D."/>
            <person name="Xia M."/>
        </authorList>
    </citation>
    <scope>NUCLEOTIDE SEQUENCE</scope>
    <source>
        <strain evidence="6">RN12</strain>
    </source>
</reference>
<dbReference type="InterPro" id="IPR005119">
    <property type="entry name" value="LysR_subst-bd"/>
</dbReference>
<organism evidence="6 7">
    <name type="scientific">Aquincola tertiaricarbonis</name>
    <dbReference type="NCBI Taxonomy" id="391953"/>
    <lineage>
        <taxon>Bacteria</taxon>
        <taxon>Pseudomonadati</taxon>
        <taxon>Pseudomonadota</taxon>
        <taxon>Betaproteobacteria</taxon>
        <taxon>Burkholderiales</taxon>
        <taxon>Sphaerotilaceae</taxon>
        <taxon>Aquincola</taxon>
    </lineage>
</organism>
<evidence type="ECO:0000313" key="6">
    <source>
        <dbReference type="EMBL" id="URI11284.1"/>
    </source>
</evidence>
<keyword evidence="4" id="KW-0804">Transcription</keyword>
<keyword evidence="2" id="KW-0805">Transcription regulation</keyword>
<dbReference type="Pfam" id="PF00126">
    <property type="entry name" value="HTH_1"/>
    <property type="match status" value="1"/>
</dbReference>
<dbReference type="EMBL" id="CP097636">
    <property type="protein sequence ID" value="URI11284.1"/>
    <property type="molecule type" value="Genomic_DNA"/>
</dbReference>
<name>A0ABY4SE52_AQUTE</name>
<evidence type="ECO:0000256" key="2">
    <source>
        <dbReference type="ARBA" id="ARBA00023015"/>
    </source>
</evidence>
<comment type="similarity">
    <text evidence="1">Belongs to the LysR transcriptional regulatory family.</text>
</comment>
<accession>A0ABY4SE52</accession>
<evidence type="ECO:0000259" key="5">
    <source>
        <dbReference type="PROSITE" id="PS50931"/>
    </source>
</evidence>
<evidence type="ECO:0000313" key="7">
    <source>
        <dbReference type="Proteomes" id="UP001056201"/>
    </source>
</evidence>
<evidence type="ECO:0000256" key="4">
    <source>
        <dbReference type="ARBA" id="ARBA00023163"/>
    </source>
</evidence>
<dbReference type="Gene3D" id="3.40.190.10">
    <property type="entry name" value="Periplasmic binding protein-like II"/>
    <property type="match status" value="2"/>
</dbReference>
<dbReference type="SUPFAM" id="SSF53850">
    <property type="entry name" value="Periplasmic binding protein-like II"/>
    <property type="match status" value="1"/>
</dbReference>
<dbReference type="PANTHER" id="PTHR30346:SF17">
    <property type="entry name" value="LYSR FAMILY TRANSCRIPTIONAL REGULATOR"/>
    <property type="match status" value="1"/>
</dbReference>
<dbReference type="Gene3D" id="1.10.10.10">
    <property type="entry name" value="Winged helix-like DNA-binding domain superfamily/Winged helix DNA-binding domain"/>
    <property type="match status" value="1"/>
</dbReference>
<protein>
    <submittedName>
        <fullName evidence="6">LysR family transcriptional regulator</fullName>
    </submittedName>
</protein>
<keyword evidence="7" id="KW-1185">Reference proteome</keyword>
<keyword evidence="3" id="KW-0238">DNA-binding</keyword>
<dbReference type="PROSITE" id="PS50931">
    <property type="entry name" value="HTH_LYSR"/>
    <property type="match status" value="1"/>
</dbReference>
<evidence type="ECO:0000256" key="3">
    <source>
        <dbReference type="ARBA" id="ARBA00023125"/>
    </source>
</evidence>
<dbReference type="PRINTS" id="PR00039">
    <property type="entry name" value="HTHLYSR"/>
</dbReference>
<proteinExistence type="inferred from homology"/>